<dbReference type="Pfam" id="PF22178">
    <property type="entry name" value="Gp5_trimer_C"/>
    <property type="match status" value="1"/>
</dbReference>
<dbReference type="Proteomes" id="UP000075420">
    <property type="component" value="Unassembled WGS sequence"/>
</dbReference>
<reference evidence="7 8" key="1">
    <citation type="submission" date="2014-02" db="EMBL/GenBank/DDBJ databases">
        <title>The small core and large imbalanced accessory genome model reveals a collaborative survival strategy of Sorangium cellulosum strains in nature.</title>
        <authorList>
            <person name="Han K."/>
            <person name="Peng R."/>
            <person name="Blom J."/>
            <person name="Li Y.-Z."/>
        </authorList>
    </citation>
    <scope>NUCLEOTIDE SEQUENCE [LARGE SCALE GENOMIC DNA]</scope>
    <source>
        <strain evidence="7 8">So0157-25</strain>
    </source>
</reference>
<protein>
    <submittedName>
        <fullName evidence="7">Uncharacterized protein</fullName>
    </submittedName>
</protein>
<dbReference type="AlphaFoldDB" id="A0A150PC63"/>
<name>A0A150PC63_SORCE</name>
<dbReference type="InterPro" id="IPR006533">
    <property type="entry name" value="T6SS_Vgr_RhsGE"/>
</dbReference>
<comment type="similarity">
    <text evidence="2">Belongs to the VgrG protein family.</text>
</comment>
<sequence length="744" mass="79572">MPPMAATFATFSLEGDNLPADIVVNRFEAVEAISTPYTVDVRFTTVDTAFRVEDCLRSRLCLRVIDTSGGQRLFDGIVDRAAFARLVGDGRQFDVRLRPALAALAHREGCRIFQEKSVVQVAQTVFEEAGFGDKVEWRNAKEYEAREFIVQYRESHLNFVSRLLEDNGLFYYFRHEASGHTMIITDDPSAFEVEEGAPVLFRMAQGGLPGSVPLAKLTRTRALRTSSVHLRDFDFEKPAVKPESALPREEAVPLPYFEYPGGFTKGSVGARRADARMRELSADADVCEGESRAAGLKVGEPFAVEGAAEPCLNGEFVVTQLVSRGNQTLTGGETNFDVENHFRGIPKGAPFAAARRARRPRIRGIQTAVVTGSSTQEQAIHVDKFGRIKVRFFWDRQGQQDHTSSCWLRVSQVAMGGSMVLPRVGWEVSVAFLDGDPDRPLVLGRTYNAEKTPPQSLPAAKASGTLKSMSSPGAGGHNEIGMSDSSGSQGFGIHAQKDLNVTVRNDRVDEVAVNEDNHISVNGSRSVKVDESISVAGNQSLDVGAVLSHKITGNQSISIGGNDTTNATSNHVEKITGDRSYTVSGNQTTISNGIRQSITGDMSRKVGAVQITGSLGSINDNVLGGMAETVGAVKAQIINGSHGEQITANKDQTSLAAELHLTKGSISQVAGGVTSLVGGLHYQKLNGDLVVQAPLITLLGAVGSFKGGGSELKLGGGPVVIKGKKITVKGAMVVKMGASMKLGS</sequence>
<dbReference type="Gene3D" id="2.30.110.50">
    <property type="match status" value="1"/>
</dbReference>
<keyword evidence="3" id="KW-0964">Secreted</keyword>
<feature type="domain" description="Gp5/Type VI secretion system Vgr protein OB-fold" evidence="5">
    <location>
        <begin position="382"/>
        <end position="447"/>
    </location>
</feature>
<feature type="region of interest" description="Disordered" evidence="4">
    <location>
        <begin position="449"/>
        <end position="473"/>
    </location>
</feature>
<feature type="domain" description="Gp5/Type VI secretion system Vgr C-terminal trimerisation" evidence="6">
    <location>
        <begin position="465"/>
        <end position="573"/>
    </location>
</feature>
<dbReference type="Gene3D" id="3.55.50.10">
    <property type="entry name" value="Baseplate protein-like domains"/>
    <property type="match status" value="1"/>
</dbReference>
<evidence type="ECO:0000259" key="6">
    <source>
        <dbReference type="Pfam" id="PF22178"/>
    </source>
</evidence>
<dbReference type="InterPro" id="IPR017847">
    <property type="entry name" value="T6SS_RhsGE_Vgr_subset"/>
</dbReference>
<gene>
    <name evidence="7" type="ORF">BE08_29795</name>
</gene>
<evidence type="ECO:0000256" key="1">
    <source>
        <dbReference type="ARBA" id="ARBA00004613"/>
    </source>
</evidence>
<accession>A0A150PC63</accession>
<organism evidence="7 8">
    <name type="scientific">Sorangium cellulosum</name>
    <name type="common">Polyangium cellulosum</name>
    <dbReference type="NCBI Taxonomy" id="56"/>
    <lineage>
        <taxon>Bacteria</taxon>
        <taxon>Pseudomonadati</taxon>
        <taxon>Myxococcota</taxon>
        <taxon>Polyangia</taxon>
        <taxon>Polyangiales</taxon>
        <taxon>Polyangiaceae</taxon>
        <taxon>Sorangium</taxon>
    </lineage>
</organism>
<dbReference type="Pfam" id="PF04717">
    <property type="entry name" value="Phage_base_V"/>
    <property type="match status" value="1"/>
</dbReference>
<dbReference type="EMBL" id="JELY01002210">
    <property type="protein sequence ID" value="KYF53261.1"/>
    <property type="molecule type" value="Genomic_DNA"/>
</dbReference>
<dbReference type="SUPFAM" id="SSF69349">
    <property type="entry name" value="Phage fibre proteins"/>
    <property type="match status" value="1"/>
</dbReference>
<comment type="subcellular location">
    <subcellularLocation>
        <location evidence="1">Secreted</location>
    </subcellularLocation>
</comment>
<dbReference type="GO" id="GO:0005576">
    <property type="term" value="C:extracellular region"/>
    <property type="evidence" value="ECO:0007669"/>
    <property type="project" value="UniProtKB-SubCell"/>
</dbReference>
<dbReference type="InterPro" id="IPR050708">
    <property type="entry name" value="T6SS_VgrG/RHS"/>
</dbReference>
<dbReference type="SUPFAM" id="SSF69279">
    <property type="entry name" value="Phage tail proteins"/>
    <property type="match status" value="2"/>
</dbReference>
<dbReference type="NCBIfam" id="TIGR01646">
    <property type="entry name" value="vgr_GE"/>
    <property type="match status" value="1"/>
</dbReference>
<dbReference type="Gene3D" id="2.40.50.230">
    <property type="entry name" value="Gp5 N-terminal domain"/>
    <property type="match status" value="1"/>
</dbReference>
<evidence type="ECO:0000259" key="5">
    <source>
        <dbReference type="Pfam" id="PF04717"/>
    </source>
</evidence>
<dbReference type="Pfam" id="PF05954">
    <property type="entry name" value="Phage_GPD"/>
    <property type="match status" value="1"/>
</dbReference>
<dbReference type="NCBIfam" id="TIGR03361">
    <property type="entry name" value="VI_Rhs_Vgr"/>
    <property type="match status" value="1"/>
</dbReference>
<comment type="caution">
    <text evidence="7">The sequence shown here is derived from an EMBL/GenBank/DDBJ whole genome shotgun (WGS) entry which is preliminary data.</text>
</comment>
<dbReference type="SUPFAM" id="SSF69255">
    <property type="entry name" value="gp5 N-terminal domain-like"/>
    <property type="match status" value="1"/>
</dbReference>
<dbReference type="InterPro" id="IPR054030">
    <property type="entry name" value="Gp5_Vgr_C"/>
</dbReference>
<evidence type="ECO:0000256" key="3">
    <source>
        <dbReference type="ARBA" id="ARBA00022525"/>
    </source>
</evidence>
<dbReference type="InterPro" id="IPR006531">
    <property type="entry name" value="Gp5/Vgr_OB"/>
</dbReference>
<dbReference type="PANTHER" id="PTHR32305">
    <property type="match status" value="1"/>
</dbReference>
<dbReference type="InterPro" id="IPR037026">
    <property type="entry name" value="Vgr_OB-fold_dom_sf"/>
</dbReference>
<proteinExistence type="inferred from homology"/>
<evidence type="ECO:0000313" key="7">
    <source>
        <dbReference type="EMBL" id="KYF53261.1"/>
    </source>
</evidence>
<evidence type="ECO:0000256" key="2">
    <source>
        <dbReference type="ARBA" id="ARBA00005558"/>
    </source>
</evidence>
<evidence type="ECO:0000313" key="8">
    <source>
        <dbReference type="Proteomes" id="UP000075420"/>
    </source>
</evidence>
<dbReference type="Gene3D" id="4.10.220.110">
    <property type="match status" value="1"/>
</dbReference>
<dbReference type="PANTHER" id="PTHR32305:SF15">
    <property type="entry name" value="PROTEIN RHSA-RELATED"/>
    <property type="match status" value="1"/>
</dbReference>
<evidence type="ECO:0000256" key="4">
    <source>
        <dbReference type="SAM" id="MobiDB-lite"/>
    </source>
</evidence>